<feature type="transmembrane region" description="Helical" evidence="8">
    <location>
        <begin position="135"/>
        <end position="154"/>
    </location>
</feature>
<dbReference type="EMBL" id="JAESIY010000001">
    <property type="protein sequence ID" value="MBL3654841.1"/>
    <property type="molecule type" value="Genomic_DNA"/>
</dbReference>
<feature type="transmembrane region" description="Helical" evidence="8">
    <location>
        <begin position="299"/>
        <end position="317"/>
    </location>
</feature>
<evidence type="ECO:0000256" key="4">
    <source>
        <dbReference type="ARBA" id="ARBA00022692"/>
    </source>
</evidence>
<dbReference type="Pfam" id="PF00953">
    <property type="entry name" value="Glycos_transf_4"/>
    <property type="match status" value="1"/>
</dbReference>
<keyword evidence="7" id="KW-0460">Magnesium</keyword>
<feature type="transmembrane region" description="Helical" evidence="8">
    <location>
        <begin position="45"/>
        <end position="67"/>
    </location>
</feature>
<feature type="transmembrane region" description="Helical" evidence="8">
    <location>
        <begin position="185"/>
        <end position="204"/>
    </location>
</feature>
<evidence type="ECO:0000256" key="2">
    <source>
        <dbReference type="ARBA" id="ARBA00022475"/>
    </source>
</evidence>
<accession>A0A937F4G7</accession>
<evidence type="ECO:0000256" key="1">
    <source>
        <dbReference type="ARBA" id="ARBA00004651"/>
    </source>
</evidence>
<dbReference type="GO" id="GO:0044038">
    <property type="term" value="P:cell wall macromolecule biosynthetic process"/>
    <property type="evidence" value="ECO:0007669"/>
    <property type="project" value="TreeGrafter"/>
</dbReference>
<evidence type="ECO:0000256" key="5">
    <source>
        <dbReference type="ARBA" id="ARBA00022989"/>
    </source>
</evidence>
<evidence type="ECO:0000256" key="8">
    <source>
        <dbReference type="SAM" id="Phobius"/>
    </source>
</evidence>
<comment type="caution">
    <text evidence="9">The sequence shown here is derived from an EMBL/GenBank/DDBJ whole genome shotgun (WGS) entry which is preliminary data.</text>
</comment>
<keyword evidence="2" id="KW-1003">Cell membrane</keyword>
<keyword evidence="7" id="KW-0479">Metal-binding</keyword>
<dbReference type="GO" id="GO:0071555">
    <property type="term" value="P:cell wall organization"/>
    <property type="evidence" value="ECO:0007669"/>
    <property type="project" value="TreeGrafter"/>
</dbReference>
<dbReference type="InterPro" id="IPR018480">
    <property type="entry name" value="PNAcMuramoyl-5peptid_Trfase_CS"/>
</dbReference>
<name>A0A937F4G7_9BACT</name>
<proteinExistence type="predicted"/>
<dbReference type="PANTHER" id="PTHR22926">
    <property type="entry name" value="PHOSPHO-N-ACETYLMURAMOYL-PENTAPEPTIDE-TRANSFERASE"/>
    <property type="match status" value="1"/>
</dbReference>
<keyword evidence="3 9" id="KW-0808">Transferase</keyword>
<dbReference type="GO" id="GO:0046872">
    <property type="term" value="F:metal ion binding"/>
    <property type="evidence" value="ECO:0007669"/>
    <property type="project" value="UniProtKB-KW"/>
</dbReference>
<dbReference type="Proteomes" id="UP000659388">
    <property type="component" value="Unassembled WGS sequence"/>
</dbReference>
<feature type="transmembrane region" description="Helical" evidence="8">
    <location>
        <begin position="6"/>
        <end position="25"/>
    </location>
</feature>
<feature type="transmembrane region" description="Helical" evidence="8">
    <location>
        <begin position="73"/>
        <end position="90"/>
    </location>
</feature>
<gene>
    <name evidence="9" type="ORF">JL102_01765</name>
</gene>
<feature type="binding site" evidence="7">
    <location>
        <position position="153"/>
    </location>
    <ligand>
        <name>Mg(2+)</name>
        <dbReference type="ChEBI" id="CHEBI:18420"/>
    </ligand>
</feature>
<dbReference type="GO" id="GO:0009103">
    <property type="term" value="P:lipopolysaccharide biosynthetic process"/>
    <property type="evidence" value="ECO:0007669"/>
    <property type="project" value="TreeGrafter"/>
</dbReference>
<dbReference type="RefSeq" id="WP_202241960.1">
    <property type="nucleotide sequence ID" value="NZ_JAESIY010000001.1"/>
</dbReference>
<keyword evidence="5 8" id="KW-1133">Transmembrane helix</keyword>
<feature type="binding site" evidence="7">
    <location>
        <position position="213"/>
    </location>
    <ligand>
        <name>Mg(2+)</name>
        <dbReference type="ChEBI" id="CHEBI:18420"/>
    </ligand>
</feature>
<evidence type="ECO:0000256" key="3">
    <source>
        <dbReference type="ARBA" id="ARBA00022679"/>
    </source>
</evidence>
<feature type="transmembrane region" description="Helical" evidence="8">
    <location>
        <begin position="247"/>
        <end position="268"/>
    </location>
</feature>
<dbReference type="PROSITE" id="PS01347">
    <property type="entry name" value="MRAY_1"/>
    <property type="match status" value="1"/>
</dbReference>
<comment type="cofactor">
    <cofactor evidence="7">
        <name>Mg(2+)</name>
        <dbReference type="ChEBI" id="CHEBI:18420"/>
    </cofactor>
</comment>
<organism evidence="9 10">
    <name type="scientific">Fulvivirga sediminis</name>
    <dbReference type="NCBI Taxonomy" id="2803949"/>
    <lineage>
        <taxon>Bacteria</taxon>
        <taxon>Pseudomonadati</taxon>
        <taxon>Bacteroidota</taxon>
        <taxon>Cytophagia</taxon>
        <taxon>Cytophagales</taxon>
        <taxon>Fulvivirgaceae</taxon>
        <taxon>Fulvivirga</taxon>
    </lineage>
</organism>
<evidence type="ECO:0000313" key="9">
    <source>
        <dbReference type="EMBL" id="MBL3654841.1"/>
    </source>
</evidence>
<keyword evidence="6 8" id="KW-0472">Membrane</keyword>
<evidence type="ECO:0000256" key="6">
    <source>
        <dbReference type="ARBA" id="ARBA00023136"/>
    </source>
</evidence>
<feature type="transmembrane region" description="Helical" evidence="8">
    <location>
        <begin position="102"/>
        <end position="123"/>
    </location>
</feature>
<comment type="subcellular location">
    <subcellularLocation>
        <location evidence="1">Cell membrane</location>
        <topology evidence="1">Multi-pass membrane protein</topology>
    </subcellularLocation>
</comment>
<keyword evidence="10" id="KW-1185">Reference proteome</keyword>
<reference evidence="9" key="1">
    <citation type="submission" date="2021-01" db="EMBL/GenBank/DDBJ databases">
        <title>Fulvivirga kasyanovii gen. nov., sp nov., a novel member of the phylum Bacteroidetes isolated from seawater in a mussel farm.</title>
        <authorList>
            <person name="Zhao L.-H."/>
            <person name="Wang Z.-J."/>
        </authorList>
    </citation>
    <scope>NUCLEOTIDE SEQUENCE</scope>
    <source>
        <strain evidence="9">2943</strain>
    </source>
</reference>
<protein>
    <submittedName>
        <fullName evidence="9">Undecaprenyl/decaprenyl-phosphate alpha-N-acetylglucosaminyl 1-phosphate transferase</fullName>
    </submittedName>
</protein>
<dbReference type="CDD" id="cd06853">
    <property type="entry name" value="GT_WecA_like"/>
    <property type="match status" value="1"/>
</dbReference>
<dbReference type="PANTHER" id="PTHR22926:SF3">
    <property type="entry name" value="UNDECAPRENYL-PHOSPHATE ALPHA-N-ACETYLGLUCOSAMINYL 1-PHOSPHATE TRANSFERASE"/>
    <property type="match status" value="1"/>
</dbReference>
<evidence type="ECO:0000256" key="7">
    <source>
        <dbReference type="PIRSR" id="PIRSR600715-1"/>
    </source>
</evidence>
<dbReference type="InterPro" id="IPR000715">
    <property type="entry name" value="Glycosyl_transferase_4"/>
</dbReference>
<feature type="transmembrane region" description="Helical" evidence="8">
    <location>
        <begin position="216"/>
        <end position="235"/>
    </location>
</feature>
<sequence>MTAILLAIATSFIITFLVIPVIIKYSKKKSKLLDTPGRRKIHKKITPSMGGIGIFSGFFVALLVWLPLEGFEYFKYILAGTGIIFLVGMRDDIVPLKPLNKLIGQLIASSIVVLFSGVRLHSLYGLFGINELNEVVSYLITIFTFIVVTNSFNLIDGLDGLAGTIATIALGSFGIWFYLIGQPWVALLALSVAGAVVAFLTFNWEPSKIFMGDTGALVLGFLFSVLVIVFIDANYNLPIDNPYRFRASITSGICVVIIPLFDTLRIFILRLSKKQSPFAPDKNHIHHALMRLGMRHSQTAVALGILNIIYILLAIAFNDVKDAVLLPILIIFSVVLSLTLDFLIIRKLNR</sequence>
<evidence type="ECO:0000313" key="10">
    <source>
        <dbReference type="Proteomes" id="UP000659388"/>
    </source>
</evidence>
<dbReference type="GO" id="GO:0016780">
    <property type="term" value="F:phosphotransferase activity, for other substituted phosphate groups"/>
    <property type="evidence" value="ECO:0007669"/>
    <property type="project" value="InterPro"/>
</dbReference>
<dbReference type="PROSITE" id="PS01348">
    <property type="entry name" value="MRAY_2"/>
    <property type="match status" value="1"/>
</dbReference>
<keyword evidence="4 8" id="KW-0812">Transmembrane</keyword>
<feature type="transmembrane region" description="Helical" evidence="8">
    <location>
        <begin position="323"/>
        <end position="345"/>
    </location>
</feature>
<dbReference type="AlphaFoldDB" id="A0A937F4G7"/>
<feature type="transmembrane region" description="Helical" evidence="8">
    <location>
        <begin position="161"/>
        <end position="179"/>
    </location>
</feature>
<dbReference type="GO" id="GO:0005886">
    <property type="term" value="C:plasma membrane"/>
    <property type="evidence" value="ECO:0007669"/>
    <property type="project" value="UniProtKB-SubCell"/>
</dbReference>